<feature type="region of interest" description="Disordered" evidence="1">
    <location>
        <begin position="32"/>
        <end position="69"/>
    </location>
</feature>
<evidence type="ECO:0000256" key="1">
    <source>
        <dbReference type="SAM" id="MobiDB-lite"/>
    </source>
</evidence>
<dbReference type="Proteomes" id="UP000257109">
    <property type="component" value="Unassembled WGS sequence"/>
</dbReference>
<feature type="non-terminal residue" evidence="2">
    <location>
        <position position="1"/>
    </location>
</feature>
<proteinExistence type="predicted"/>
<protein>
    <submittedName>
        <fullName evidence="2">Uncharacterized protein</fullName>
    </submittedName>
</protein>
<dbReference type="EMBL" id="QJKJ01001552">
    <property type="protein sequence ID" value="RDY07076.1"/>
    <property type="molecule type" value="Genomic_DNA"/>
</dbReference>
<evidence type="ECO:0000313" key="2">
    <source>
        <dbReference type="EMBL" id="RDY07076.1"/>
    </source>
</evidence>
<name>A0A371HWA3_MUCPR</name>
<organism evidence="2 3">
    <name type="scientific">Mucuna pruriens</name>
    <name type="common">Velvet bean</name>
    <name type="synonym">Dolichos pruriens</name>
    <dbReference type="NCBI Taxonomy" id="157652"/>
    <lineage>
        <taxon>Eukaryota</taxon>
        <taxon>Viridiplantae</taxon>
        <taxon>Streptophyta</taxon>
        <taxon>Embryophyta</taxon>
        <taxon>Tracheophyta</taxon>
        <taxon>Spermatophyta</taxon>
        <taxon>Magnoliopsida</taxon>
        <taxon>eudicotyledons</taxon>
        <taxon>Gunneridae</taxon>
        <taxon>Pentapetalae</taxon>
        <taxon>rosids</taxon>
        <taxon>fabids</taxon>
        <taxon>Fabales</taxon>
        <taxon>Fabaceae</taxon>
        <taxon>Papilionoideae</taxon>
        <taxon>50 kb inversion clade</taxon>
        <taxon>NPAAA clade</taxon>
        <taxon>indigoferoid/millettioid clade</taxon>
        <taxon>Phaseoleae</taxon>
        <taxon>Mucuna</taxon>
    </lineage>
</organism>
<comment type="caution">
    <text evidence="2">The sequence shown here is derived from an EMBL/GenBank/DDBJ whole genome shotgun (WGS) entry which is preliminary data.</text>
</comment>
<sequence>MVFALDNAEISAEEVGHEAETDPVDATFSRIRRGNQRQKRCREFSSGPPELIGERSRSETKSQMNRYCS</sequence>
<dbReference type="AlphaFoldDB" id="A0A371HWA3"/>
<accession>A0A371HWA3</accession>
<reference evidence="2" key="1">
    <citation type="submission" date="2018-05" db="EMBL/GenBank/DDBJ databases">
        <title>Draft genome of Mucuna pruriens seed.</title>
        <authorList>
            <person name="Nnadi N.E."/>
            <person name="Vos R."/>
            <person name="Hasami M.H."/>
            <person name="Devisetty U.K."/>
            <person name="Aguiy J.C."/>
        </authorList>
    </citation>
    <scope>NUCLEOTIDE SEQUENCE [LARGE SCALE GENOMIC DNA]</scope>
    <source>
        <strain evidence="2">JCA_2017</strain>
    </source>
</reference>
<evidence type="ECO:0000313" key="3">
    <source>
        <dbReference type="Proteomes" id="UP000257109"/>
    </source>
</evidence>
<keyword evidence="3" id="KW-1185">Reference proteome</keyword>
<gene>
    <name evidence="2" type="ORF">CR513_08865</name>
</gene>